<name>A0A9P7BG39_9ASCO</name>
<keyword evidence="10" id="KW-0274">FAD</keyword>
<feature type="transmembrane region" description="Helical" evidence="21">
    <location>
        <begin position="544"/>
        <end position="563"/>
    </location>
</feature>
<evidence type="ECO:0000256" key="10">
    <source>
        <dbReference type="ARBA" id="ARBA00022827"/>
    </source>
</evidence>
<feature type="compositionally biased region" description="Low complexity" evidence="20">
    <location>
        <begin position="1342"/>
        <end position="1351"/>
    </location>
</feature>
<feature type="transmembrane region" description="Helical" evidence="21">
    <location>
        <begin position="504"/>
        <end position="524"/>
    </location>
</feature>
<sequence>MKIDWIVILLLNLSLLKFTSAKGIFSKVGASCLYVAANFTSFPFSCDMPDLSFNCRCQNSAFLGTVTNCIDKYATDPHDLSKGYTQLVDICKAQGGKSWEIVDLVKLSQNATQYLIDYNQIPKPMYKASLVWKAKKIHDVQLRNKDIINYQTELRQQEGEPKIFDTNSINGNKIGYNPYDIDNKDIPVHNKDIGMLKNGRVVGLAKLNSADNDIIKDISNINEIKEIGVENIINTPGFLLYHPVNIPDDVFNISYKSVSKLMDKRNLATNYGHYIYIYWALVMGVATLVNIFKWTLPYYNNRLAKTRLVFWCKKKIVCPQIIKPSNVLQFRSKIEASRTIDELVDGSMGMFIGDERVKSQEIQSRLLSANLLDKDNQDKLLDISCTLNKLQKENEKMNKKSKFYKNFKNNILHSIYTMPVRVHALIIIGYLVLNIVFCCVNYETVYPNAVFTCLRGQKLVSIADRTGIIGTVQLPLIFLFSSRNNFLIWITGLSYRSFQMFHKWTSRIVFVLLLLHCAFYLTFVNVRGDYIQRWGLLKWRCANTAFSAISLTFLISFFRRYIYEWFKATHKILLIIFSVGSWYHCLTLGWTEYLIAAYCVWGFEYLIRLGKVISSGGVLKGQCKVIFDTSTKEAHSIQIITNHSGWWKPYPGCYCWLRILRPNLFWQSHPFTVVSTTSERNYNQLVFIIRVKNGLTKKLANFIAKSPNGECNINMLAEGPYGNNTPFKQYDQSVLVAGGVGMAVIHSLAIDLAQIYRAQQLRGKKRKVSEAENRYISLIWLIPNFESLMAFKNEIHSLTEYEDVIEVQIFITRELKDKSLQDIVNKNNLVNPLNALSTSYSKGGFNAFASALVKSANLSNIVLNTDCENLSSYTGINTSPGTISNINSSIFRNNGLNIDFSTDFQLDIEGTDVDSSGINTNRRNYMIASGTVSSKSKGEGECDVNKISGTELNNGNSSDNLSSNQEEEEKDEEKTADLEMSENVINNQREEEIKFLNWLIEFNGQQISINFEDKPFLQDELTNYLETICGDGRPTALIACGPTTMNADVRFSALQCLKKKIVVDYYEEDGKELYNTNWREKQQKEMSKQQSRQAKQAKQLGEDIWKTQSVKINSELFTLTYGSLVAQICREEKFDYEKVNNILFDMGRNIGVRLIEEFLSKANIERCSNFKETSEIICKIGFKMFLNIVPNVTYWSADGLTFQVTLNENPLSDFVELPDDIDEVDYDYDVTVNGIEDISISMETDDKLNGGKSKRGKARKDLWYSNILCGVLKGALEMVQLDCTVWFVSDVLRGDATTDIKVKLIQVLKDEIPDGDDSHTDDSEQEHDHQSDDGENQETVFNIDENGNHIDGINDDNEQEQEQEEQEGDGEGEQTVFNIDSNGNHIDNHQNISYQNDEEYDLDFNEYEEPSDTEINTNTNENSQNENYNNHNKELEDEHHNHTHNHNHNDDEFEESNRTESHLESDETDENDENEEIEEIEEHDENDEYDEYDDASPALVVPDIGITRESSIASRITNESDIFANPRKPSVAFPHPSLQTLSEEMKEFADESDSTFISMINSSKTGTSSIPSRSTTIGSTLTSKIPDNSNEFISNARYSQSIMSYDDENDDAFSFQANDDREYEIGYVPSNESGANVVDESEADGDETDTNLTDTESLAHEDLVTPTEETSAIKNSESSLTTPSIPFAPKILGQGENSSNIRDSVINVHELEEEVGAMRNQFVRSDMHPSVMSKMTNVVGFNNDKLPELPKGLAINGIEIGDNSNFIDHNNNNFDNENENDNENQHEHDISSDDTVGLGSDAGSELNRSKSSESITYNSRSSKSTSTAGGRSIGVSSSISGSTKSSTPHTPKTPKTGANTLSNDDNIFSKIPDFDLYQMFINNSKIGDNIDKLKDIRSELNDLDTGLSEWISYNMGASSKINMEDDKLGIHVREAFKQCEDGNISGNRNTFTGITNFGDTMENMAHEFGDFGERNVSKFRDVVKEVKVRKIGQRGKTLLRKLKKVPEFTN</sequence>
<evidence type="ECO:0000256" key="19">
    <source>
        <dbReference type="SAM" id="Coils"/>
    </source>
</evidence>
<feature type="compositionally biased region" description="Acidic residues" evidence="20">
    <location>
        <begin position="1466"/>
        <end position="1491"/>
    </location>
</feature>
<dbReference type="Gene3D" id="3.30.1380.20">
    <property type="entry name" value="Trafficking protein particle complex subunit 3"/>
    <property type="match status" value="1"/>
</dbReference>
<dbReference type="Proteomes" id="UP000697127">
    <property type="component" value="Unassembled WGS sequence"/>
</dbReference>
<dbReference type="Pfam" id="PF01794">
    <property type="entry name" value="Ferric_reduct"/>
    <property type="match status" value="1"/>
</dbReference>
<comment type="similarity">
    <text evidence="4">Belongs to the TRAPP small subunits family. BET3 subfamily.</text>
</comment>
<dbReference type="GO" id="GO:0030008">
    <property type="term" value="C:TRAPP complex"/>
    <property type="evidence" value="ECO:0007669"/>
    <property type="project" value="InterPro"/>
</dbReference>
<feature type="signal peptide" evidence="22">
    <location>
        <begin position="1"/>
        <end position="21"/>
    </location>
</feature>
<dbReference type="GO" id="GO:0048193">
    <property type="term" value="P:Golgi vesicle transport"/>
    <property type="evidence" value="ECO:0007669"/>
    <property type="project" value="InterPro"/>
</dbReference>
<feature type="domain" description="FAD-binding FR-type" evidence="23">
    <location>
        <begin position="581"/>
        <end position="727"/>
    </location>
</feature>
<feature type="region of interest" description="Disordered" evidence="20">
    <location>
        <begin position="1769"/>
        <end position="1864"/>
    </location>
</feature>
<comment type="similarity">
    <text evidence="5">Belongs to the ferric reductase (FRE) family.</text>
</comment>
<dbReference type="Pfam" id="PF08022">
    <property type="entry name" value="FAD_binding_8"/>
    <property type="match status" value="1"/>
</dbReference>
<feature type="compositionally biased region" description="Acidic residues" evidence="20">
    <location>
        <begin position="1353"/>
        <end position="1372"/>
    </location>
</feature>
<feature type="region of interest" description="Disordered" evidence="20">
    <location>
        <begin position="1312"/>
        <end position="1390"/>
    </location>
</feature>
<dbReference type="SFLD" id="SFLDS00052">
    <property type="entry name" value="Ferric_Reductase_Domain"/>
    <property type="match status" value="1"/>
</dbReference>
<keyword evidence="14" id="KW-0560">Oxidoreductase</keyword>
<proteinExistence type="inferred from homology"/>
<evidence type="ECO:0000256" key="15">
    <source>
        <dbReference type="ARBA" id="ARBA00023034"/>
    </source>
</evidence>
<evidence type="ECO:0000259" key="23">
    <source>
        <dbReference type="PROSITE" id="PS51384"/>
    </source>
</evidence>
<dbReference type="SUPFAM" id="SSF111126">
    <property type="entry name" value="Ligand-binding domain in the NO signalling and Golgi transport"/>
    <property type="match status" value="1"/>
</dbReference>
<feature type="region of interest" description="Disordered" evidence="20">
    <location>
        <begin position="933"/>
        <end position="977"/>
    </location>
</feature>
<evidence type="ECO:0000256" key="13">
    <source>
        <dbReference type="ARBA" id="ARBA00022989"/>
    </source>
</evidence>
<keyword evidence="8 21" id="KW-0812">Transmembrane</keyword>
<feature type="chain" id="PRO_5040295954" description="FAD-binding FR-type domain-containing protein" evidence="22">
    <location>
        <begin position="22"/>
        <end position="2010"/>
    </location>
</feature>
<evidence type="ECO:0000313" key="25">
    <source>
        <dbReference type="Proteomes" id="UP000697127"/>
    </source>
</evidence>
<keyword evidence="13 21" id="KW-1133">Transmembrane helix</keyword>
<keyword evidence="25" id="KW-1185">Reference proteome</keyword>
<evidence type="ECO:0000256" key="20">
    <source>
        <dbReference type="SAM" id="MobiDB-lite"/>
    </source>
</evidence>
<feature type="compositionally biased region" description="Low complexity" evidence="20">
    <location>
        <begin position="952"/>
        <end position="964"/>
    </location>
</feature>
<feature type="compositionally biased region" description="Polar residues" evidence="20">
    <location>
        <begin position="1812"/>
        <end position="1828"/>
    </location>
</feature>
<keyword evidence="16" id="KW-0406">Ion transport</keyword>
<feature type="compositionally biased region" description="Acidic residues" evidence="20">
    <location>
        <begin position="1639"/>
        <end position="1649"/>
    </location>
</feature>
<dbReference type="GO" id="GO:0006879">
    <property type="term" value="P:intracellular iron ion homeostasis"/>
    <property type="evidence" value="ECO:0007669"/>
    <property type="project" value="TreeGrafter"/>
</dbReference>
<evidence type="ECO:0000256" key="2">
    <source>
        <dbReference type="ARBA" id="ARBA00004222"/>
    </source>
</evidence>
<feature type="transmembrane region" description="Helical" evidence="21">
    <location>
        <begin position="572"/>
        <end position="590"/>
    </location>
</feature>
<keyword evidence="7" id="KW-0285">Flavoprotein</keyword>
<dbReference type="SUPFAM" id="SSF52343">
    <property type="entry name" value="Ferredoxin reductase-like, C-terminal NADP-linked domain"/>
    <property type="match status" value="1"/>
</dbReference>
<dbReference type="GO" id="GO:0000293">
    <property type="term" value="F:ferric-chelate reductase activity"/>
    <property type="evidence" value="ECO:0007669"/>
    <property type="project" value="UniProtKB-ARBA"/>
</dbReference>
<evidence type="ECO:0000256" key="5">
    <source>
        <dbReference type="ARBA" id="ARBA00006278"/>
    </source>
</evidence>
<feature type="compositionally biased region" description="Basic and acidic residues" evidence="20">
    <location>
        <begin position="1431"/>
        <end position="1440"/>
    </location>
</feature>
<feature type="compositionally biased region" description="Basic and acidic residues" evidence="20">
    <location>
        <begin position="1312"/>
        <end position="1332"/>
    </location>
</feature>
<dbReference type="InterPro" id="IPR024096">
    <property type="entry name" value="NO_sig/Golgi_transp_ligand-bd"/>
</dbReference>
<evidence type="ECO:0000256" key="22">
    <source>
        <dbReference type="SAM" id="SignalP"/>
    </source>
</evidence>
<keyword evidence="6" id="KW-0813">Transport</keyword>
<dbReference type="GO" id="GO:0006826">
    <property type="term" value="P:iron ion transport"/>
    <property type="evidence" value="ECO:0007669"/>
    <property type="project" value="TreeGrafter"/>
</dbReference>
<feature type="compositionally biased region" description="Basic and acidic residues" evidence="20">
    <location>
        <begin position="1447"/>
        <end position="1465"/>
    </location>
</feature>
<dbReference type="Gene3D" id="3.40.50.80">
    <property type="entry name" value="Nucleotide-binding domain of ferredoxin-NADP reductase (FNR) module"/>
    <property type="match status" value="1"/>
</dbReference>
<feature type="transmembrane region" description="Helical" evidence="21">
    <location>
        <begin position="422"/>
        <end position="442"/>
    </location>
</feature>
<keyword evidence="18" id="KW-0325">Glycoprotein</keyword>
<feature type="transmembrane region" description="Helical" evidence="21">
    <location>
        <begin position="462"/>
        <end position="483"/>
    </location>
</feature>
<feature type="compositionally biased region" description="Polar residues" evidence="20">
    <location>
        <begin position="1375"/>
        <end position="1390"/>
    </location>
</feature>
<evidence type="ECO:0000256" key="1">
    <source>
        <dbReference type="ARBA" id="ARBA00004141"/>
    </source>
</evidence>
<dbReference type="PANTHER" id="PTHR32361">
    <property type="entry name" value="FERRIC/CUPRIC REDUCTASE TRANSMEMBRANE COMPONENT"/>
    <property type="match status" value="1"/>
</dbReference>
<keyword evidence="22" id="KW-0732">Signal</keyword>
<dbReference type="GO" id="GO:0015677">
    <property type="term" value="P:copper ion import"/>
    <property type="evidence" value="ECO:0007669"/>
    <property type="project" value="TreeGrafter"/>
</dbReference>
<evidence type="ECO:0000256" key="4">
    <source>
        <dbReference type="ARBA" id="ARBA00006218"/>
    </source>
</evidence>
<dbReference type="CDD" id="cd14942">
    <property type="entry name" value="TRAPPC3_bet3"/>
    <property type="match status" value="1"/>
</dbReference>
<gene>
    <name evidence="24" type="ORF">C6P40_002713</name>
</gene>
<comment type="caution">
    <text evidence="24">The sequence shown here is derived from an EMBL/GenBank/DDBJ whole genome shotgun (WGS) entry which is preliminary data.</text>
</comment>
<dbReference type="InterPro" id="IPR051410">
    <property type="entry name" value="Ferric/Cupric_Reductase"/>
</dbReference>
<dbReference type="PANTHER" id="PTHR32361:SF9">
    <property type="entry name" value="FERRIC REDUCTASE TRANSMEMBRANE COMPONENT 3-RELATED"/>
    <property type="match status" value="1"/>
</dbReference>
<organism evidence="24 25">
    <name type="scientific">Pichia californica</name>
    <dbReference type="NCBI Taxonomy" id="460514"/>
    <lineage>
        <taxon>Eukaryota</taxon>
        <taxon>Fungi</taxon>
        <taxon>Dikarya</taxon>
        <taxon>Ascomycota</taxon>
        <taxon>Saccharomycotina</taxon>
        <taxon>Pichiomycetes</taxon>
        <taxon>Pichiales</taxon>
        <taxon>Pichiaceae</taxon>
        <taxon>Pichia</taxon>
    </lineage>
</organism>
<keyword evidence="17 21" id="KW-0472">Membrane</keyword>
<dbReference type="InterPro" id="IPR007194">
    <property type="entry name" value="TRAPP_component"/>
</dbReference>
<dbReference type="SFLD" id="SFLDG01168">
    <property type="entry name" value="Ferric_reductase_subgroup_(FRE"/>
    <property type="match status" value="1"/>
</dbReference>
<evidence type="ECO:0000256" key="17">
    <source>
        <dbReference type="ARBA" id="ARBA00023136"/>
    </source>
</evidence>
<evidence type="ECO:0000256" key="21">
    <source>
        <dbReference type="SAM" id="Phobius"/>
    </source>
</evidence>
<keyword evidence="12" id="KW-0249">Electron transport</keyword>
<feature type="region of interest" description="Disordered" evidence="20">
    <location>
        <begin position="1630"/>
        <end position="1657"/>
    </location>
</feature>
<evidence type="ECO:0000313" key="24">
    <source>
        <dbReference type="EMBL" id="KAG0691322.1"/>
    </source>
</evidence>
<dbReference type="InterPro" id="IPR039261">
    <property type="entry name" value="FNR_nucleotide-bd"/>
</dbReference>
<evidence type="ECO:0000256" key="9">
    <source>
        <dbReference type="ARBA" id="ARBA00022824"/>
    </source>
</evidence>
<feature type="transmembrane region" description="Helical" evidence="21">
    <location>
        <begin position="271"/>
        <end position="292"/>
    </location>
</feature>
<reference evidence="24" key="1">
    <citation type="submission" date="2020-11" db="EMBL/GenBank/DDBJ databases">
        <title>Kefir isolates.</title>
        <authorList>
            <person name="Marcisauskas S."/>
            <person name="Kim Y."/>
            <person name="Blasche S."/>
        </authorList>
    </citation>
    <scope>NUCLEOTIDE SEQUENCE</scope>
    <source>
        <strain evidence="24">Olga-1</strain>
    </source>
</reference>
<evidence type="ECO:0000256" key="12">
    <source>
        <dbReference type="ARBA" id="ARBA00022982"/>
    </source>
</evidence>
<evidence type="ECO:0000256" key="7">
    <source>
        <dbReference type="ARBA" id="ARBA00022630"/>
    </source>
</evidence>
<dbReference type="GO" id="GO:0005783">
    <property type="term" value="C:endoplasmic reticulum"/>
    <property type="evidence" value="ECO:0007669"/>
    <property type="project" value="UniProtKB-SubCell"/>
</dbReference>
<evidence type="ECO:0000256" key="3">
    <source>
        <dbReference type="ARBA" id="ARBA00004240"/>
    </source>
</evidence>
<dbReference type="GO" id="GO:0005886">
    <property type="term" value="C:plasma membrane"/>
    <property type="evidence" value="ECO:0007669"/>
    <property type="project" value="TreeGrafter"/>
</dbReference>
<feature type="region of interest" description="Disordered" evidence="20">
    <location>
        <begin position="1409"/>
        <end position="1491"/>
    </location>
</feature>
<evidence type="ECO:0000256" key="11">
    <source>
        <dbReference type="ARBA" id="ARBA00022892"/>
    </source>
</evidence>
<dbReference type="InterPro" id="IPR013130">
    <property type="entry name" value="Fe3_Rdtase_TM_dom"/>
</dbReference>
<evidence type="ECO:0000256" key="14">
    <source>
        <dbReference type="ARBA" id="ARBA00023002"/>
    </source>
</evidence>
<keyword evidence="15" id="KW-0333">Golgi apparatus</keyword>
<accession>A0A9P7BG39</accession>
<dbReference type="InterPro" id="IPR017927">
    <property type="entry name" value="FAD-bd_FR_type"/>
</dbReference>
<dbReference type="InterPro" id="IPR016721">
    <property type="entry name" value="Bet3"/>
</dbReference>
<keyword evidence="9" id="KW-0256">Endoplasmic reticulum</keyword>
<evidence type="ECO:0000256" key="8">
    <source>
        <dbReference type="ARBA" id="ARBA00022692"/>
    </source>
</evidence>
<feature type="compositionally biased region" description="Low complexity" evidence="20">
    <location>
        <begin position="1413"/>
        <end position="1430"/>
    </location>
</feature>
<comment type="subcellular location">
    <subcellularLocation>
        <location evidence="3">Endoplasmic reticulum</location>
    </subcellularLocation>
    <subcellularLocation>
        <location evidence="2">Golgi apparatus</location>
        <location evidence="2">cis-Golgi network</location>
    </subcellularLocation>
    <subcellularLocation>
        <location evidence="1">Membrane</location>
        <topology evidence="1">Multi-pass membrane protein</topology>
    </subcellularLocation>
</comment>
<evidence type="ECO:0000256" key="16">
    <source>
        <dbReference type="ARBA" id="ARBA00023065"/>
    </source>
</evidence>
<keyword evidence="19" id="KW-0175">Coiled coil</keyword>
<evidence type="ECO:0000256" key="18">
    <source>
        <dbReference type="ARBA" id="ARBA00023180"/>
    </source>
</evidence>
<dbReference type="Pfam" id="PF04051">
    <property type="entry name" value="TRAPP"/>
    <property type="match status" value="2"/>
</dbReference>
<protein>
    <recommendedName>
        <fullName evidence="23">FAD-binding FR-type domain-containing protein</fullName>
    </recommendedName>
</protein>
<feature type="compositionally biased region" description="Low complexity" evidence="20">
    <location>
        <begin position="1829"/>
        <end position="1856"/>
    </location>
</feature>
<evidence type="ECO:0000256" key="6">
    <source>
        <dbReference type="ARBA" id="ARBA00022448"/>
    </source>
</evidence>
<dbReference type="Pfam" id="PF08030">
    <property type="entry name" value="NAD_binding_6"/>
    <property type="match status" value="1"/>
</dbReference>
<dbReference type="EMBL" id="PUHW01000003">
    <property type="protein sequence ID" value="KAG0691322.1"/>
    <property type="molecule type" value="Genomic_DNA"/>
</dbReference>
<dbReference type="GO" id="GO:0005794">
    <property type="term" value="C:Golgi apparatus"/>
    <property type="evidence" value="ECO:0007669"/>
    <property type="project" value="UniProtKB-SubCell"/>
</dbReference>
<dbReference type="CDD" id="cd06186">
    <property type="entry name" value="NOX_Duox_like_FAD_NADP"/>
    <property type="match status" value="1"/>
</dbReference>
<dbReference type="PROSITE" id="PS51384">
    <property type="entry name" value="FAD_FR"/>
    <property type="match status" value="1"/>
</dbReference>
<dbReference type="InterPro" id="IPR013121">
    <property type="entry name" value="Fe_red_NAD-bd_6"/>
</dbReference>
<dbReference type="InterPro" id="IPR013112">
    <property type="entry name" value="FAD-bd_8"/>
</dbReference>
<feature type="coiled-coil region" evidence="19">
    <location>
        <begin position="380"/>
        <end position="407"/>
    </location>
</feature>
<keyword evidence="11" id="KW-0931">ER-Golgi transport</keyword>